<evidence type="ECO:0000313" key="2">
    <source>
        <dbReference type="EMBL" id="QCT70481.1"/>
    </source>
</evidence>
<evidence type="ECO:0000313" key="3">
    <source>
        <dbReference type="Proteomes" id="UP000218387"/>
    </source>
</evidence>
<reference evidence="2 3" key="1">
    <citation type="submission" date="2018-05" db="EMBL/GenBank/DDBJ databases">
        <title>Genome comparison of Eubacterium sp.</title>
        <authorList>
            <person name="Feng Y."/>
            <person name="Sanchez-Andrea I."/>
            <person name="Stams A.J.M."/>
            <person name="De Vos W.M."/>
        </authorList>
    </citation>
    <scope>NUCLEOTIDE SEQUENCE [LARGE SCALE GENOMIC DNA]</scope>
    <source>
        <strain evidence="2 3">YI</strain>
    </source>
</reference>
<dbReference type="KEGG" id="emt:CPZ25_003810"/>
<evidence type="ECO:0000256" key="1">
    <source>
        <dbReference type="SAM" id="Phobius"/>
    </source>
</evidence>
<gene>
    <name evidence="2" type="ORF">CPZ25_003810</name>
</gene>
<keyword evidence="1" id="KW-0812">Transmembrane</keyword>
<feature type="transmembrane region" description="Helical" evidence="1">
    <location>
        <begin position="140"/>
        <end position="161"/>
    </location>
</feature>
<dbReference type="RefSeq" id="WP_058694539.1">
    <property type="nucleotide sequence ID" value="NZ_CP029487.1"/>
</dbReference>
<dbReference type="EMBL" id="CP029487">
    <property type="protein sequence ID" value="QCT70481.1"/>
    <property type="molecule type" value="Genomic_DNA"/>
</dbReference>
<sequence>MSTLIQVEFFKLKRYNILILGVFTTLGTVMIAVYQAWSMRFYGIDFPGIADFVLWDGLTLLQPFTITLIGGFILKRELTDRTMPAVLMVPVSESKLLAAKLIIIAVVTEFLVILEYIMTIGAAFMLGVGESITVLLLLSYFYKFTVIGFTTFIAMLPLFIVTAYFRKGYLASTVIAFFMGFLGIMAANSPTLVNLWPLTAGLSLIDYQSSGAKYNYYNPVISLMVLVLVLLFTVVMIHRTGKRKKDF</sequence>
<dbReference type="Proteomes" id="UP000218387">
    <property type="component" value="Chromosome"/>
</dbReference>
<dbReference type="Pfam" id="PF12730">
    <property type="entry name" value="ABC2_membrane_4"/>
    <property type="match status" value="1"/>
</dbReference>
<dbReference type="AlphaFoldDB" id="A0A4P9C703"/>
<feature type="transmembrane region" description="Helical" evidence="1">
    <location>
        <begin position="101"/>
        <end position="128"/>
    </location>
</feature>
<feature type="transmembrane region" description="Helical" evidence="1">
    <location>
        <begin position="15"/>
        <end position="37"/>
    </location>
</feature>
<feature type="transmembrane region" description="Helical" evidence="1">
    <location>
        <begin position="216"/>
        <end position="237"/>
    </location>
</feature>
<feature type="transmembrane region" description="Helical" evidence="1">
    <location>
        <begin position="52"/>
        <end position="74"/>
    </location>
</feature>
<keyword evidence="1" id="KW-0472">Membrane</keyword>
<name>A0A4P9C703_EUBML</name>
<feature type="transmembrane region" description="Helical" evidence="1">
    <location>
        <begin position="168"/>
        <end position="187"/>
    </location>
</feature>
<protein>
    <submittedName>
        <fullName evidence="2">ABC transporter permease</fullName>
    </submittedName>
</protein>
<organism evidence="2 3">
    <name type="scientific">Eubacterium maltosivorans</name>
    <dbReference type="NCBI Taxonomy" id="2041044"/>
    <lineage>
        <taxon>Bacteria</taxon>
        <taxon>Bacillati</taxon>
        <taxon>Bacillota</taxon>
        <taxon>Clostridia</taxon>
        <taxon>Eubacteriales</taxon>
        <taxon>Eubacteriaceae</taxon>
        <taxon>Eubacterium</taxon>
    </lineage>
</organism>
<keyword evidence="1" id="KW-1133">Transmembrane helix</keyword>
<accession>A0A4P9C703</accession>
<keyword evidence="3" id="KW-1185">Reference proteome</keyword>
<proteinExistence type="predicted"/>